<dbReference type="Pfam" id="PF00106">
    <property type="entry name" value="adh_short"/>
    <property type="match status" value="1"/>
</dbReference>
<evidence type="ECO:0000256" key="1">
    <source>
        <dbReference type="ARBA" id="ARBA00006484"/>
    </source>
</evidence>
<dbReference type="STRING" id="66692.ABC3257"/>
<dbReference type="SUPFAM" id="SSF51735">
    <property type="entry name" value="NAD(P)-binding Rossmann-fold domains"/>
    <property type="match status" value="1"/>
</dbReference>
<dbReference type="InterPro" id="IPR020904">
    <property type="entry name" value="Sc_DH/Rdtase_CS"/>
</dbReference>
<dbReference type="HOGENOM" id="CLU_010194_2_1_9"/>
<reference evidence="3 4" key="5">
    <citation type="journal article" date="2007" name="Extremophiles">
        <title>Intragenomic diversity of the V1 regions of 16S rRNA genes in high-alkaline protease-producing Bacillus clausii spp.</title>
        <authorList>
            <person name="Kageyama Y."/>
            <person name="Takaki Y."/>
            <person name="Shimamura S."/>
            <person name="Nishi S."/>
            <person name="Nogi Y."/>
            <person name="Uchimura K."/>
            <person name="Kobayashi T."/>
            <person name="Hitomi J."/>
            <person name="Ozaki K."/>
            <person name="Kawai S."/>
            <person name="Ito S."/>
            <person name="Horikoshi K."/>
        </authorList>
    </citation>
    <scope>NUCLEOTIDE SEQUENCE [LARGE SCALE GENOMIC DNA]</scope>
    <source>
        <strain evidence="3 4">KSM-K16</strain>
    </source>
</reference>
<accession>Q5WCW9</accession>
<reference evidence="3 4" key="1">
    <citation type="journal article" date="1994" name="J. Ferment. Bioeng.">
        <title>Molecular cloning and nucleotide sequence of the gene for an alkaline protease from the alkalophilic Bacillus sp. KSM-K16.</title>
        <authorList>
            <person name="Hakamada Y."/>
            <person name="Kobayashi T."/>
            <person name="Hitomi J."/>
            <person name="Kawai S."/>
            <person name="Ito S."/>
        </authorList>
    </citation>
    <scope>NUCLEOTIDE SEQUENCE [LARGE SCALE GENOMIC DNA]</scope>
    <source>
        <strain evidence="3 4">KSM-K16</strain>
    </source>
</reference>
<dbReference type="GO" id="GO:0016491">
    <property type="term" value="F:oxidoreductase activity"/>
    <property type="evidence" value="ECO:0007669"/>
    <property type="project" value="UniProtKB-KW"/>
</dbReference>
<dbReference type="PANTHER" id="PTHR44196:SF3">
    <property type="entry name" value="SHORT CHAIN DEHYDROGENASE FAMILY PROTEIN"/>
    <property type="match status" value="1"/>
</dbReference>
<organism evidence="3 4">
    <name type="scientific">Shouchella clausii (strain KSM-K16)</name>
    <name type="common">Alkalihalobacillus clausii</name>
    <dbReference type="NCBI Taxonomy" id="66692"/>
    <lineage>
        <taxon>Bacteria</taxon>
        <taxon>Bacillati</taxon>
        <taxon>Bacillota</taxon>
        <taxon>Bacilli</taxon>
        <taxon>Bacillales</taxon>
        <taxon>Bacillaceae</taxon>
        <taxon>Shouchella</taxon>
    </lineage>
</organism>
<protein>
    <submittedName>
        <fullName evidence="3">Short-chain dehydrogenase</fullName>
    </submittedName>
</protein>
<sequence>MTLKKAIIIGASSGIGKELAKILSFEGYIVGLVARRTANLIELQKQLPNKAFIKTVDISCPNKAKNLIEELIREMGGIDLFVISSGVGHLNPDLNLSYEQEVIDVNVSGFVAMSNVAYKHFLSKGSGHLLGISSIGALMPNPSAPAYNASKVFVSNYLVSIRHKLESQTNNVVVTDVKCGFVDTNMAKGDKNKMFWVASPEKVALQIYDGLKKKKKLIYVSKRWRTIAWVLKVISLMR</sequence>
<dbReference type="AlphaFoldDB" id="Q5WCW9"/>
<dbReference type="PROSITE" id="PS00061">
    <property type="entry name" value="ADH_SHORT"/>
    <property type="match status" value="1"/>
</dbReference>
<gene>
    <name evidence="3" type="ordered locus">ABC3257</name>
</gene>
<dbReference type="PANTHER" id="PTHR44196">
    <property type="entry name" value="DEHYDROGENASE/REDUCTASE SDR FAMILY MEMBER 7B"/>
    <property type="match status" value="1"/>
</dbReference>
<name>Q5WCW9_SHOC1</name>
<evidence type="ECO:0000256" key="2">
    <source>
        <dbReference type="ARBA" id="ARBA00023002"/>
    </source>
</evidence>
<dbReference type="GO" id="GO:0016020">
    <property type="term" value="C:membrane"/>
    <property type="evidence" value="ECO:0007669"/>
    <property type="project" value="TreeGrafter"/>
</dbReference>
<evidence type="ECO:0000313" key="3">
    <source>
        <dbReference type="EMBL" id="BAD65791.1"/>
    </source>
</evidence>
<dbReference type="Proteomes" id="UP000001168">
    <property type="component" value="Chromosome"/>
</dbReference>
<dbReference type="InterPro" id="IPR036291">
    <property type="entry name" value="NAD(P)-bd_dom_sf"/>
</dbReference>
<reference evidence="3 4" key="2">
    <citation type="journal article" date="1995" name="Appl. Microbiol. Biotechnol.">
        <title>Purification and properties of an alkaline protease from alkalophilic Bacillus sp. KSM-K16.</title>
        <authorList>
            <person name="Kobayashi T."/>
            <person name="Hakamada Y."/>
            <person name="Adachi S."/>
            <person name="Hitomi J."/>
            <person name="Yoshimatsu T."/>
            <person name="Koike K."/>
            <person name="Kawai S."/>
            <person name="Ito S."/>
        </authorList>
    </citation>
    <scope>NUCLEOTIDE SEQUENCE [LARGE SCALE GENOMIC DNA]</scope>
    <source>
        <strain evidence="3 4">KSM-K16</strain>
    </source>
</reference>
<dbReference type="PRINTS" id="PR00081">
    <property type="entry name" value="GDHRDH"/>
</dbReference>
<evidence type="ECO:0000313" key="4">
    <source>
        <dbReference type="Proteomes" id="UP000001168"/>
    </source>
</evidence>
<proteinExistence type="inferred from homology"/>
<dbReference type="KEGG" id="bcl:ABC3257"/>
<reference evidence="4" key="4">
    <citation type="submission" date="2003-10" db="EMBL/GenBank/DDBJ databases">
        <title>The complete genome sequence of the alkaliphilic Bacillus clausii KSM-K16.</title>
        <authorList>
            <person name="Takaki Y."/>
            <person name="Kageyama Y."/>
            <person name="Shimamura S."/>
            <person name="Suzuki H."/>
            <person name="Nishi S."/>
            <person name="Hatada Y."/>
            <person name="Kawai S."/>
            <person name="Ito S."/>
            <person name="Horikoshi K."/>
        </authorList>
    </citation>
    <scope>NUCLEOTIDE SEQUENCE [LARGE SCALE GENOMIC DNA]</scope>
    <source>
        <strain evidence="4">KSM-K16</strain>
    </source>
</reference>
<dbReference type="InterPro" id="IPR002347">
    <property type="entry name" value="SDR_fam"/>
</dbReference>
<keyword evidence="4" id="KW-1185">Reference proteome</keyword>
<dbReference type="EMBL" id="AP006627">
    <property type="protein sequence ID" value="BAD65791.1"/>
    <property type="molecule type" value="Genomic_DNA"/>
</dbReference>
<reference evidence="3 4" key="3">
    <citation type="journal article" date="1997" name="Protein Eng.">
        <title>High-resolution crystal structure of M-protease: phylogeny aided analysis of the high-alkaline adaptation mechanism.</title>
        <authorList>
            <person name="Shirai T."/>
            <person name="Suzuki A."/>
            <person name="Yamane T."/>
            <person name="Ashida T."/>
            <person name="Kobayashi T."/>
            <person name="Ito S."/>
        </authorList>
    </citation>
    <scope>NUCLEOTIDE SEQUENCE [LARGE SCALE GENOMIC DNA]</scope>
    <source>
        <strain evidence="3 4">KSM-K16</strain>
    </source>
</reference>
<comment type="similarity">
    <text evidence="1">Belongs to the short-chain dehydrogenases/reductases (SDR) family.</text>
</comment>
<keyword evidence="2" id="KW-0560">Oxidoreductase</keyword>
<dbReference type="eggNOG" id="COG0300">
    <property type="taxonomic scope" value="Bacteria"/>
</dbReference>
<dbReference type="Gene3D" id="3.40.50.720">
    <property type="entry name" value="NAD(P)-binding Rossmann-like Domain"/>
    <property type="match status" value="1"/>
</dbReference>